<dbReference type="EMBL" id="LR796166">
    <property type="protein sequence ID" value="CAB4122563.1"/>
    <property type="molecule type" value="Genomic_DNA"/>
</dbReference>
<evidence type="ECO:0000313" key="3">
    <source>
        <dbReference type="EMBL" id="CAB5219836.1"/>
    </source>
</evidence>
<organism evidence="1">
    <name type="scientific">uncultured Caudovirales phage</name>
    <dbReference type="NCBI Taxonomy" id="2100421"/>
    <lineage>
        <taxon>Viruses</taxon>
        <taxon>Duplodnaviria</taxon>
        <taxon>Heunggongvirae</taxon>
        <taxon>Uroviricota</taxon>
        <taxon>Caudoviricetes</taxon>
        <taxon>Peduoviridae</taxon>
        <taxon>Maltschvirus</taxon>
        <taxon>Maltschvirus maltsch</taxon>
    </lineage>
</organism>
<accession>A0A6J5KMT5</accession>
<protein>
    <submittedName>
        <fullName evidence="1">Uncharacterized protein</fullName>
    </submittedName>
</protein>
<dbReference type="EMBL" id="LR796190">
    <property type="protein sequence ID" value="CAB4124416.1"/>
    <property type="molecule type" value="Genomic_DNA"/>
</dbReference>
<gene>
    <name evidence="3" type="ORF">UFOVP234_39</name>
    <name evidence="1" type="ORF">UFOVP35_33</name>
    <name evidence="2" type="ORF">UFOVP52_14</name>
</gene>
<proteinExistence type="predicted"/>
<dbReference type="EMBL" id="LR798280">
    <property type="protein sequence ID" value="CAB5219836.1"/>
    <property type="molecule type" value="Genomic_DNA"/>
</dbReference>
<reference evidence="1" key="1">
    <citation type="submission" date="2020-04" db="EMBL/GenBank/DDBJ databases">
        <authorList>
            <person name="Chiriac C."/>
            <person name="Salcher M."/>
            <person name="Ghai R."/>
            <person name="Kavagutti S V."/>
        </authorList>
    </citation>
    <scope>NUCLEOTIDE SEQUENCE</scope>
</reference>
<name>A0A6J5KMT5_9CAUD</name>
<evidence type="ECO:0000313" key="1">
    <source>
        <dbReference type="EMBL" id="CAB4122563.1"/>
    </source>
</evidence>
<evidence type="ECO:0000313" key="2">
    <source>
        <dbReference type="EMBL" id="CAB4124416.1"/>
    </source>
</evidence>
<sequence length="420" mass="43137">MSYNSPFSGNVIIPTDVSYLPITLTVNTQLEWPINGNATSNYTARIMQVTASSSGLSMYMPPADQASVGQDALIRNVGSNTFTVKDYAGVNTIITVAPGESKYIYITANPDNQGTWGIIAFGVGSSSADATTLAGYGLLAIGPTLNQSQPVTTFSADYTVTPSDRSNTYVWTSGAGTLTLDSASVLGDSWFMFLRNNGSGALTVACTGGNTINGSASIILQPNDSCIIVCSGVTFYTVGLGKSTQFAFTQLSKPVMSGSYTLSASEASNVIQKYTGVLTGNVTIVVPATVQVYYILCETTGPYTLTITTGSGASAILTSNSQATLVCDSVNLYNANTILAGSSTISLNNGSVGAPSLNFSLETTTGVYRSASGEFDIAILGVNLFTLTATGLTINGAGTFTGDVSGVNGTFTGGISGGSF</sequence>